<organism evidence="2 3">
    <name type="scientific">Babesia ovata</name>
    <dbReference type="NCBI Taxonomy" id="189622"/>
    <lineage>
        <taxon>Eukaryota</taxon>
        <taxon>Sar</taxon>
        <taxon>Alveolata</taxon>
        <taxon>Apicomplexa</taxon>
        <taxon>Aconoidasida</taxon>
        <taxon>Piroplasmida</taxon>
        <taxon>Babesiidae</taxon>
        <taxon>Babesia</taxon>
    </lineage>
</organism>
<comment type="caution">
    <text evidence="2">The sequence shown here is derived from an EMBL/GenBank/DDBJ whole genome shotgun (WGS) entry which is preliminary data.</text>
</comment>
<feature type="region of interest" description="Disordered" evidence="1">
    <location>
        <begin position="196"/>
        <end position="217"/>
    </location>
</feature>
<name>A0A2H6K9G3_9APIC</name>
<dbReference type="OrthoDB" id="10607090at2759"/>
<dbReference type="Proteomes" id="UP000236319">
    <property type="component" value="Unassembled WGS sequence"/>
</dbReference>
<protein>
    <submittedName>
        <fullName evidence="2">Uncharacterized protein</fullName>
    </submittedName>
</protein>
<evidence type="ECO:0000313" key="3">
    <source>
        <dbReference type="Proteomes" id="UP000236319"/>
    </source>
</evidence>
<dbReference type="VEuPathDB" id="PiroplasmaDB:BOVATA_011290"/>
<feature type="compositionally biased region" description="Basic and acidic residues" evidence="1">
    <location>
        <begin position="132"/>
        <end position="150"/>
    </location>
</feature>
<feature type="compositionally biased region" description="Basic and acidic residues" evidence="1">
    <location>
        <begin position="89"/>
        <end position="98"/>
    </location>
</feature>
<reference evidence="2 3" key="1">
    <citation type="journal article" date="2017" name="BMC Genomics">
        <title>Whole-genome assembly of Babesia ovata and comparative genomics between closely related pathogens.</title>
        <authorList>
            <person name="Yamagishi J."/>
            <person name="Asada M."/>
            <person name="Hakimi H."/>
            <person name="Tanaka T.Q."/>
            <person name="Sugimoto C."/>
            <person name="Kawazu S."/>
        </authorList>
    </citation>
    <scope>NUCLEOTIDE SEQUENCE [LARGE SCALE GENOMIC DNA]</scope>
    <source>
        <strain evidence="2 3">Miyake</strain>
    </source>
</reference>
<evidence type="ECO:0000256" key="1">
    <source>
        <dbReference type="SAM" id="MobiDB-lite"/>
    </source>
</evidence>
<dbReference type="AlphaFoldDB" id="A0A2H6K9G3"/>
<dbReference type="EMBL" id="BDSA01000001">
    <property type="protein sequence ID" value="GBE59636.1"/>
    <property type="molecule type" value="Genomic_DNA"/>
</dbReference>
<feature type="compositionally biased region" description="Acidic residues" evidence="1">
    <location>
        <begin position="151"/>
        <end position="163"/>
    </location>
</feature>
<dbReference type="GeneID" id="39873406"/>
<dbReference type="RefSeq" id="XP_028865879.1">
    <property type="nucleotide sequence ID" value="XM_029010046.1"/>
</dbReference>
<keyword evidence="3" id="KW-1185">Reference proteome</keyword>
<feature type="compositionally biased region" description="Basic and acidic residues" evidence="1">
    <location>
        <begin position="203"/>
        <end position="217"/>
    </location>
</feature>
<evidence type="ECO:0000313" key="2">
    <source>
        <dbReference type="EMBL" id="GBE59636.1"/>
    </source>
</evidence>
<gene>
    <name evidence="2" type="ORF">BOVATA_011290</name>
</gene>
<proteinExistence type="predicted"/>
<accession>A0A2H6K9G3</accession>
<sequence length="282" mass="30582">MAGMRKGGWAGSRLFSRAIGLATLVLSLISFSSVADCLTLRHALLHATRAHPTGHHSIVVPRSDETYPVDALAEGKLEEEAAATTVNKYKADEAREKQDDEDEEAAAAVDDRMQTEDSMQSIPLDDAEDNGDGDKDTLGETDFTAEKALDTDDSETTEGDAGDDNNGKNDSDEMAALNETDGADDASLADSYLEENSNVATKSPDHSHLRLVGRKFDPPSKFHNFKKAGRVIKAVSRMGAEYAKKGLKKATEAAKRSASRFAHRTGNVAKKIREYVAKHHHQ</sequence>
<feature type="region of interest" description="Disordered" evidence="1">
    <location>
        <begin position="85"/>
        <end position="174"/>
    </location>
</feature>